<dbReference type="InterPro" id="IPR000228">
    <property type="entry name" value="RNA3'_term_phos_cyc"/>
</dbReference>
<dbReference type="InterPro" id="IPR023797">
    <property type="entry name" value="RNA3'_phos_cyclase_dom"/>
</dbReference>
<organism evidence="9">
    <name type="scientific">Chitinibacter mangrovi</name>
    <dbReference type="NCBI Taxonomy" id="3153927"/>
    <lineage>
        <taxon>Bacteria</taxon>
        <taxon>Pseudomonadati</taxon>
        <taxon>Pseudomonadota</taxon>
        <taxon>Betaproteobacteria</taxon>
        <taxon>Neisseriales</taxon>
        <taxon>Chitinibacteraceae</taxon>
        <taxon>Chitinibacter</taxon>
    </lineage>
</organism>
<reference evidence="9" key="1">
    <citation type="submission" date="2024-05" db="EMBL/GenBank/DDBJ databases">
        <authorList>
            <person name="Yang L."/>
            <person name="Pan L."/>
        </authorList>
    </citation>
    <scope>NUCLEOTIDE SEQUENCE</scope>
    <source>
        <strain evidence="9">FCG-7</strain>
    </source>
</reference>
<keyword evidence="5" id="KW-0067">ATP-binding</keyword>
<gene>
    <name evidence="5 9" type="primary">rtcA</name>
    <name evidence="9" type="ORF">ABHF33_08130</name>
</gene>
<protein>
    <recommendedName>
        <fullName evidence="5 6">RNA 3'-terminal phosphate cyclase</fullName>
        <shortName evidence="5">RNA cyclase</shortName>
        <shortName evidence="5">RNA-3'-phosphate cyclase</shortName>
        <ecNumber evidence="5 6">6.5.1.4</ecNumber>
    </recommendedName>
</protein>
<proteinExistence type="inferred from homology"/>
<comment type="function">
    <text evidence="5">Catalyzes the conversion of 3'-phosphate to a 2',3'-cyclic phosphodiester at the end of RNA. The mechanism of action of the enzyme occurs in 3 steps: (A) adenylation of the enzyme by ATP; (B) transfer of adenylate to an RNA-N3'P to produce RNA-N3'PP5'A; (C) and attack of the adjacent 2'-hydroxyl on the 3'-phosphorus in the diester linkage to produce the cyclic end product. The biological role of this enzyme is unknown but it is likely to function in some aspects of cellular RNA processing.</text>
</comment>
<dbReference type="InterPro" id="IPR020719">
    <property type="entry name" value="RNA3'_term_phos_cycl-like_CS"/>
</dbReference>
<dbReference type="GO" id="GO:0005524">
    <property type="term" value="F:ATP binding"/>
    <property type="evidence" value="ECO:0007669"/>
    <property type="project" value="UniProtKB-KW"/>
</dbReference>
<dbReference type="SUPFAM" id="SSF52913">
    <property type="entry name" value="RNA 3'-terminal phosphate cyclase, RPTC, insert domain"/>
    <property type="match status" value="1"/>
</dbReference>
<keyword evidence="5" id="KW-0963">Cytoplasm</keyword>
<dbReference type="EMBL" id="CP157355">
    <property type="protein sequence ID" value="XBM02219.1"/>
    <property type="molecule type" value="Genomic_DNA"/>
</dbReference>
<dbReference type="InterPro" id="IPR036553">
    <property type="entry name" value="RPTC_insert"/>
</dbReference>
<dbReference type="InterPro" id="IPR037136">
    <property type="entry name" value="RNA3'_phos_cyclase_dom_sf"/>
</dbReference>
<keyword evidence="3 5" id="KW-0547">Nucleotide-binding</keyword>
<feature type="domain" description="RNA 3'-terminal phosphate cyclase" evidence="7">
    <location>
        <begin position="13"/>
        <end position="330"/>
    </location>
</feature>
<dbReference type="AlphaFoldDB" id="A0AAU7FFA2"/>
<dbReference type="Gene3D" id="3.65.10.20">
    <property type="entry name" value="RNA 3'-terminal phosphate cyclase domain"/>
    <property type="match status" value="1"/>
</dbReference>
<evidence type="ECO:0000259" key="8">
    <source>
        <dbReference type="Pfam" id="PF05189"/>
    </source>
</evidence>
<dbReference type="InterPro" id="IPR017770">
    <property type="entry name" value="RNA3'_term_phos_cyc_type_1"/>
</dbReference>
<feature type="domain" description="RNA 3'-terminal phosphate cyclase insert" evidence="8">
    <location>
        <begin position="190"/>
        <end position="280"/>
    </location>
</feature>
<comment type="similarity">
    <text evidence="1 5">Belongs to the RNA 3'-terminal cyclase family. Type 1 subfamily.</text>
</comment>
<evidence type="ECO:0000256" key="1">
    <source>
        <dbReference type="ARBA" id="ARBA00009206"/>
    </source>
</evidence>
<dbReference type="InterPro" id="IPR013791">
    <property type="entry name" value="RNA3'-term_phos_cycl_insert"/>
</dbReference>
<dbReference type="KEGG" id="cmav:ABHF33_08130"/>
<evidence type="ECO:0000256" key="5">
    <source>
        <dbReference type="HAMAP-Rule" id="MF_00200"/>
    </source>
</evidence>
<dbReference type="SUPFAM" id="SSF55205">
    <property type="entry name" value="EPT/RTPC-like"/>
    <property type="match status" value="1"/>
</dbReference>
<dbReference type="NCBIfam" id="TIGR03399">
    <property type="entry name" value="RNA_3prim_cycl"/>
    <property type="match status" value="1"/>
</dbReference>
<dbReference type="PROSITE" id="PS01287">
    <property type="entry name" value="RTC"/>
    <property type="match status" value="1"/>
</dbReference>
<dbReference type="Pfam" id="PF05189">
    <property type="entry name" value="RTC_insert"/>
    <property type="match status" value="1"/>
</dbReference>
<dbReference type="GO" id="GO:0005737">
    <property type="term" value="C:cytoplasm"/>
    <property type="evidence" value="ECO:0007669"/>
    <property type="project" value="UniProtKB-SubCell"/>
</dbReference>
<evidence type="ECO:0000256" key="6">
    <source>
        <dbReference type="NCBIfam" id="TIGR03399"/>
    </source>
</evidence>
<comment type="subcellular location">
    <subcellularLocation>
        <location evidence="5">Cytoplasm</location>
    </subcellularLocation>
</comment>
<dbReference type="RefSeq" id="WP_348946493.1">
    <property type="nucleotide sequence ID" value="NZ_CP157355.1"/>
</dbReference>
<feature type="active site" description="Tele-AMP-histidine intermediate" evidence="5">
    <location>
        <position position="314"/>
    </location>
</feature>
<evidence type="ECO:0000256" key="3">
    <source>
        <dbReference type="ARBA" id="ARBA00022741"/>
    </source>
</evidence>
<feature type="binding site" evidence="5">
    <location>
        <begin position="289"/>
        <end position="293"/>
    </location>
    <ligand>
        <name>ATP</name>
        <dbReference type="ChEBI" id="CHEBI:30616"/>
    </ligand>
</feature>
<comment type="catalytic activity">
    <reaction evidence="4 5">
        <text>a 3'-end 3'-phospho-ribonucleotide-RNA + ATP = a 3'-end 2',3'-cyclophospho-ribonucleotide-RNA + AMP + diphosphate</text>
        <dbReference type="Rhea" id="RHEA:23976"/>
        <dbReference type="Rhea" id="RHEA-COMP:10463"/>
        <dbReference type="Rhea" id="RHEA-COMP:10464"/>
        <dbReference type="ChEBI" id="CHEBI:30616"/>
        <dbReference type="ChEBI" id="CHEBI:33019"/>
        <dbReference type="ChEBI" id="CHEBI:83062"/>
        <dbReference type="ChEBI" id="CHEBI:83064"/>
        <dbReference type="ChEBI" id="CHEBI:456215"/>
        <dbReference type="EC" id="6.5.1.4"/>
    </reaction>
</comment>
<dbReference type="InterPro" id="IPR013792">
    <property type="entry name" value="RNA3'P_cycl/enolpyr_Trfase_a/b"/>
</dbReference>
<evidence type="ECO:0000259" key="7">
    <source>
        <dbReference type="Pfam" id="PF01137"/>
    </source>
</evidence>
<dbReference type="NCBIfam" id="NF003246">
    <property type="entry name" value="PRK04204.1-2"/>
    <property type="match status" value="1"/>
</dbReference>
<feature type="binding site" evidence="5">
    <location>
        <position position="104"/>
    </location>
    <ligand>
        <name>ATP</name>
        <dbReference type="ChEBI" id="CHEBI:30616"/>
    </ligand>
</feature>
<evidence type="ECO:0000256" key="4">
    <source>
        <dbReference type="ARBA" id="ARBA00024481"/>
    </source>
</evidence>
<dbReference type="GO" id="GO:0006396">
    <property type="term" value="P:RNA processing"/>
    <property type="evidence" value="ECO:0007669"/>
    <property type="project" value="UniProtKB-UniRule"/>
</dbReference>
<dbReference type="Pfam" id="PF01137">
    <property type="entry name" value="RTC"/>
    <property type="match status" value="1"/>
</dbReference>
<dbReference type="HAMAP" id="MF_00200">
    <property type="entry name" value="RTC"/>
    <property type="match status" value="1"/>
</dbReference>
<evidence type="ECO:0000313" key="9">
    <source>
        <dbReference type="EMBL" id="XBM02219.1"/>
    </source>
</evidence>
<dbReference type="PANTHER" id="PTHR11096:SF0">
    <property type="entry name" value="RNA 3'-TERMINAL PHOSPHATE CYCLASE"/>
    <property type="match status" value="1"/>
</dbReference>
<evidence type="ECO:0000256" key="2">
    <source>
        <dbReference type="ARBA" id="ARBA00022598"/>
    </source>
</evidence>
<dbReference type="PIRSF" id="PIRSF005378">
    <property type="entry name" value="RNA3'_term_phos_cycl_euk"/>
    <property type="match status" value="1"/>
</dbReference>
<name>A0AAU7FFA2_9NEIS</name>
<accession>A0AAU7FFA2</accession>
<sequence length="350" mass="36698">MKNISIEIDGASGEGGGQILRSALTLSMITGQAFQIKNIRAKRPKPGLLRQHLTAVEAAAAICGAQMTGAQIGSTSLSFKPGAIRAGDYHFAIGTAGSCTLVLQTILPALWFAKPTFADAPSSVTVSGGTHNKAAPPADFLIRVWQPLMARMGVQQEITLNRHGFYPAGGGEIAATVSPCQSLQGFDLCQRGALRQISATALIAGVPAKVAQRELAEIEQKIAGVSTAIRGLSNDQGPGNAVLIEIEHENITEMFTSFGEKGVSAEAVGKQVANQAQHYLHSGAAVDEFLADQLVLALALAGSGRFTTTHVSAHLLSNIDVIEQFLPVNITQTPVDDDVEIRVTSLSQGQ</sequence>
<dbReference type="CDD" id="cd00874">
    <property type="entry name" value="RNA_Cyclase_Class_II"/>
    <property type="match status" value="1"/>
</dbReference>
<dbReference type="EC" id="6.5.1.4" evidence="5 6"/>
<dbReference type="GO" id="GO:0003963">
    <property type="term" value="F:RNA-3'-phosphate cyclase activity"/>
    <property type="evidence" value="ECO:0007669"/>
    <property type="project" value="UniProtKB-UniRule"/>
</dbReference>
<dbReference type="PANTHER" id="PTHR11096">
    <property type="entry name" value="RNA 3' TERMINAL PHOSPHATE CYCLASE"/>
    <property type="match status" value="1"/>
</dbReference>
<dbReference type="NCBIfam" id="NF003247">
    <property type="entry name" value="PRK04204.1-3"/>
    <property type="match status" value="1"/>
</dbReference>
<keyword evidence="2 5" id="KW-0436">Ligase</keyword>
<dbReference type="Gene3D" id="3.30.360.20">
    <property type="entry name" value="RNA 3'-terminal phosphate cyclase, insert domain"/>
    <property type="match status" value="1"/>
</dbReference>